<keyword evidence="2" id="KW-1185">Reference proteome</keyword>
<gene>
    <name evidence="1" type="ORF">EZ315_12720</name>
</gene>
<name>A0A4Z0V5C6_9BACT</name>
<dbReference type="Proteomes" id="UP000297635">
    <property type="component" value="Unassembled WGS sequence"/>
</dbReference>
<evidence type="ECO:0000313" key="1">
    <source>
        <dbReference type="EMBL" id="TGG36691.1"/>
    </source>
</evidence>
<organism evidence="1 2">
    <name type="scientific">Duncaniella freteri</name>
    <dbReference type="NCBI Taxonomy" id="2530391"/>
    <lineage>
        <taxon>Bacteria</taxon>
        <taxon>Pseudomonadati</taxon>
        <taxon>Bacteroidota</taxon>
        <taxon>Bacteroidia</taxon>
        <taxon>Bacteroidales</taxon>
        <taxon>Muribaculaceae</taxon>
        <taxon>Duncaniella</taxon>
    </lineage>
</organism>
<dbReference type="GeneID" id="82150656"/>
<sequence>MQRLPPFSSESWHIDSYSGNAKSNTGLEFGFGCEWMITDTALIQMEKPEQTGTVRRSRLGHF</sequence>
<dbReference type="EMBL" id="SJSA01000002">
    <property type="protein sequence ID" value="TGG36691.1"/>
    <property type="molecule type" value="Genomic_DNA"/>
</dbReference>
<protein>
    <submittedName>
        <fullName evidence="1">Uncharacterized protein</fullName>
    </submittedName>
</protein>
<dbReference type="RefSeq" id="WP_135472406.1">
    <property type="nucleotide sequence ID" value="NZ_SJSA01000002.1"/>
</dbReference>
<accession>A0A4Z0V5C6</accession>
<reference evidence="1 2" key="1">
    <citation type="submission" date="2019-02" db="EMBL/GenBank/DDBJ databases">
        <title>Isolation and identification of novel species under the genus Muribaculum.</title>
        <authorList>
            <person name="Miyake S."/>
            <person name="Ding Y."/>
            <person name="Low A."/>
            <person name="Soh M."/>
            <person name="Seedorf H."/>
        </authorList>
    </citation>
    <scope>NUCLEOTIDE SEQUENCE [LARGE SCALE GENOMIC DNA]</scope>
    <source>
        <strain evidence="1 2">TLL-A3</strain>
    </source>
</reference>
<comment type="caution">
    <text evidence="1">The sequence shown here is derived from an EMBL/GenBank/DDBJ whole genome shotgun (WGS) entry which is preliminary data.</text>
</comment>
<dbReference type="AlphaFoldDB" id="A0A4Z0V5C6"/>
<proteinExistence type="predicted"/>
<evidence type="ECO:0000313" key="2">
    <source>
        <dbReference type="Proteomes" id="UP000297635"/>
    </source>
</evidence>